<accession>A0A6H1ZH96</accession>
<reference evidence="1" key="1">
    <citation type="submission" date="2020-03" db="EMBL/GenBank/DDBJ databases">
        <title>The deep terrestrial virosphere.</title>
        <authorList>
            <person name="Holmfeldt K."/>
            <person name="Nilsson E."/>
            <person name="Simone D."/>
            <person name="Lopez-Fernandez M."/>
            <person name="Wu X."/>
            <person name="de Brujin I."/>
            <person name="Lundin D."/>
            <person name="Andersson A."/>
            <person name="Bertilsson S."/>
            <person name="Dopson M."/>
        </authorList>
    </citation>
    <scope>NUCLEOTIDE SEQUENCE</scope>
    <source>
        <strain evidence="1">TM448A00456</strain>
    </source>
</reference>
<organism evidence="1">
    <name type="scientific">viral metagenome</name>
    <dbReference type="NCBI Taxonomy" id="1070528"/>
    <lineage>
        <taxon>unclassified sequences</taxon>
        <taxon>metagenomes</taxon>
        <taxon>organismal metagenomes</taxon>
    </lineage>
</organism>
<gene>
    <name evidence="1" type="ORF">TM448A00456_0010</name>
</gene>
<proteinExistence type="predicted"/>
<dbReference type="AlphaFoldDB" id="A0A6H1ZH96"/>
<sequence length="107" mass="12174">MSTKIRVYGQIIERDGRFCCPFRSHAEGDVPSTSVSLARNPDHCFFNLENLAEHDYHMPSFSSYEEAAKYRRRVLVDFACQIEGEIATIGIYDGVTPDYMPEIEFGG</sequence>
<protein>
    <submittedName>
        <fullName evidence="1">Uncharacterized protein</fullName>
    </submittedName>
</protein>
<evidence type="ECO:0000313" key="1">
    <source>
        <dbReference type="EMBL" id="QJA46570.1"/>
    </source>
</evidence>
<dbReference type="EMBL" id="MT144015">
    <property type="protein sequence ID" value="QJA46570.1"/>
    <property type="molecule type" value="Genomic_DNA"/>
</dbReference>
<name>A0A6H1ZH96_9ZZZZ</name>